<dbReference type="Proteomes" id="UP000323274">
    <property type="component" value="Unassembled WGS sequence"/>
</dbReference>
<evidence type="ECO:0000313" key="2">
    <source>
        <dbReference type="EMBL" id="GDZ84425.1"/>
    </source>
</evidence>
<gene>
    <name evidence="2" type="ORF">LCIT_16670</name>
</gene>
<dbReference type="GO" id="GO:0016020">
    <property type="term" value="C:membrane"/>
    <property type="evidence" value="ECO:0007669"/>
    <property type="project" value="InterPro"/>
</dbReference>
<evidence type="ECO:0000259" key="1">
    <source>
        <dbReference type="Pfam" id="PF09648"/>
    </source>
</evidence>
<organism evidence="2 3">
    <name type="scientific">Leuconostoc citreum</name>
    <dbReference type="NCBI Taxonomy" id="33964"/>
    <lineage>
        <taxon>Bacteria</taxon>
        <taxon>Bacillati</taxon>
        <taxon>Bacillota</taxon>
        <taxon>Bacilli</taxon>
        <taxon>Lactobacillales</taxon>
        <taxon>Lactobacillaceae</taxon>
        <taxon>Leuconostoc</taxon>
    </lineage>
</organism>
<accession>A0A5A5U3A1</accession>
<dbReference type="EMBL" id="BJJW01000010">
    <property type="protein sequence ID" value="GDZ84425.1"/>
    <property type="molecule type" value="Genomic_DNA"/>
</dbReference>
<feature type="domain" description="Regulatory protein YycH-like" evidence="1">
    <location>
        <begin position="32"/>
        <end position="252"/>
    </location>
</feature>
<reference evidence="2 3" key="1">
    <citation type="submission" date="2019-04" db="EMBL/GenBank/DDBJ databases">
        <title>A pseudo-fructophilic Leuconostoc citreum strain F192-5 isolated from peel of satsuma mandarin: the first report for isolation and characterization of strain-dependent fructophilic-like characteristics.</title>
        <authorList>
            <person name="Maeno S."/>
            <person name="Tanizawa Y."/>
            <person name="Kajikawa A."/>
            <person name="Kanesaki Y."/>
            <person name="Kubota E."/>
            <person name="Arita M."/>
            <person name="Leon D."/>
            <person name="Endo A."/>
        </authorList>
    </citation>
    <scope>NUCLEOTIDE SEQUENCE [LARGE SCALE GENOMIC DNA]</scope>
    <source>
        <strain evidence="2 3">F192-5</strain>
    </source>
</reference>
<comment type="caution">
    <text evidence="2">The sequence shown here is derived from an EMBL/GenBank/DDBJ whole genome shotgun (WGS) entry which is preliminary data.</text>
</comment>
<proteinExistence type="predicted"/>
<name>A0A5A5U3A1_LEUCI</name>
<dbReference type="AlphaFoldDB" id="A0A5A5U3A1"/>
<dbReference type="RefSeq" id="WP_004899539.1">
    <property type="nucleotide sequence ID" value="NZ_BJJW01000010.1"/>
</dbReference>
<sequence length="259" mass="29840">MQFKRIKILMLVLFVLLDIFLFNWWRAGQTTNEQVADANADIIAEMKKQNIVLPTFSRSVQYNSYIAVQKAHKNEIGKLPSTLTWDKNGGNWDELIARFKPDDEIHRDDYEAITKQIKAVADDSGYHYNAILSAAQPDETKIYSQRINDLPVMNSAGTMTFRYGKDGKPDTVIKRQLTNIQDLRDDRATLTEEDAIVSLYRYNEIDRGDRLSTGYLGYDKTLSVNGYDIYLPVWVFEVKRQNRHAILKINAFTGDNLSE</sequence>
<evidence type="ECO:0000313" key="3">
    <source>
        <dbReference type="Proteomes" id="UP000323274"/>
    </source>
</evidence>
<dbReference type="Gene3D" id="2.40.128.690">
    <property type="entry name" value="YycH protein, domain 3-like"/>
    <property type="match status" value="1"/>
</dbReference>
<protein>
    <recommendedName>
        <fullName evidence="1">Regulatory protein YycH-like domain-containing protein</fullName>
    </recommendedName>
</protein>
<dbReference type="InterPro" id="IPR018604">
    <property type="entry name" value="YycI-like"/>
</dbReference>
<dbReference type="Pfam" id="PF09648">
    <property type="entry name" value="YycI"/>
    <property type="match status" value="1"/>
</dbReference>